<dbReference type="SUPFAM" id="SSF50978">
    <property type="entry name" value="WD40 repeat-like"/>
    <property type="match status" value="1"/>
</dbReference>
<reference evidence="1 2" key="1">
    <citation type="submission" date="2016-03" db="EMBL/GenBank/DDBJ databases">
        <title>Comparative genomics of the ectomycorrhizal sister species Rhizopogon vinicolor and Rhizopogon vesiculosus (Basidiomycota: Boletales) reveals a divergence of the mating type B locus.</title>
        <authorList>
            <person name="Mujic A.B."/>
            <person name="Kuo A."/>
            <person name="Tritt A."/>
            <person name="Lipzen A."/>
            <person name="Chen C."/>
            <person name="Johnson J."/>
            <person name="Sharma A."/>
            <person name="Barry K."/>
            <person name="Grigoriev I.V."/>
            <person name="Spatafora J.W."/>
        </authorList>
    </citation>
    <scope>NUCLEOTIDE SEQUENCE [LARGE SCALE GENOMIC DNA]</scope>
    <source>
        <strain evidence="1 2">AM-OR11-056</strain>
    </source>
</reference>
<dbReference type="AlphaFoldDB" id="A0A1J8Q6F7"/>
<accession>A0A1J8Q6F7</accession>
<sequence length="153" mass="17500">MSSPLPIMFSTFIEAIHTSDIASIIDLFYETDYWNLPFLGVFVRWEAAKILRTFSDERLEDAGLTTPKLRKEPEDSNTFASTWLDCTVKDVNYIDLYPGSDKRFLLMTGDDHMIKVWDDLSKSCVQKMEGYYRTQVSLYSTRPTSSAAAKTAP</sequence>
<dbReference type="STRING" id="180088.A0A1J8Q6F7"/>
<dbReference type="InterPro" id="IPR036322">
    <property type="entry name" value="WD40_repeat_dom_sf"/>
</dbReference>
<organism evidence="1 2">
    <name type="scientific">Rhizopogon vesiculosus</name>
    <dbReference type="NCBI Taxonomy" id="180088"/>
    <lineage>
        <taxon>Eukaryota</taxon>
        <taxon>Fungi</taxon>
        <taxon>Dikarya</taxon>
        <taxon>Basidiomycota</taxon>
        <taxon>Agaricomycotina</taxon>
        <taxon>Agaricomycetes</taxon>
        <taxon>Agaricomycetidae</taxon>
        <taxon>Boletales</taxon>
        <taxon>Suillineae</taxon>
        <taxon>Rhizopogonaceae</taxon>
        <taxon>Rhizopogon</taxon>
    </lineage>
</organism>
<name>A0A1J8Q6F7_9AGAM</name>
<dbReference type="InterPro" id="IPR015943">
    <property type="entry name" value="WD40/YVTN_repeat-like_dom_sf"/>
</dbReference>
<dbReference type="Proteomes" id="UP000183567">
    <property type="component" value="Unassembled WGS sequence"/>
</dbReference>
<proteinExistence type="predicted"/>
<dbReference type="Gene3D" id="2.130.10.10">
    <property type="entry name" value="YVTN repeat-like/Quinoprotein amine dehydrogenase"/>
    <property type="match status" value="1"/>
</dbReference>
<comment type="caution">
    <text evidence="1">The sequence shown here is derived from an EMBL/GenBank/DDBJ whole genome shotgun (WGS) entry which is preliminary data.</text>
</comment>
<evidence type="ECO:0000313" key="2">
    <source>
        <dbReference type="Proteomes" id="UP000183567"/>
    </source>
</evidence>
<evidence type="ECO:0000313" key="1">
    <source>
        <dbReference type="EMBL" id="OJA08904.1"/>
    </source>
</evidence>
<protein>
    <submittedName>
        <fullName evidence="1">Uncharacterized protein</fullName>
    </submittedName>
</protein>
<dbReference type="EMBL" id="LVVM01006122">
    <property type="protein sequence ID" value="OJA08904.1"/>
    <property type="molecule type" value="Genomic_DNA"/>
</dbReference>
<keyword evidence="2" id="KW-1185">Reference proteome</keyword>
<dbReference type="OrthoDB" id="2629061at2759"/>
<gene>
    <name evidence="1" type="ORF">AZE42_09171</name>
</gene>